<dbReference type="InterPro" id="IPR050778">
    <property type="entry name" value="Cueball_EGF_LRP_Nidogen"/>
</dbReference>
<sequence length="1028" mass="109899">MLYANGFAPSCPAQLLIGLFTLGAAQEALHPEPSDLAASLRSTLLQDTFQELSNAGAKHKDSVPENIVQAVPHESIELNTALKDIKQVGQHLPSTAFGEGPGRPVASAVTARASTGSSLPPSTAPTSFASFWMGEAERGYGMSSHFSKLAVPKQATSASASATSAFLQKNEPRDFTRAPTADLEEVSISEPFRALEQEDLREVQRLKGLDRRLRQRAAQRAPAKPPQHAFQGSDASTWAALEEEDAGIESALVDLDDPRRPLDLRRYQELNALQDRSMSHTPSKTTRTTLKCPNHSAKSAPKQIPAGESESVCDGGTEGEEGTKFLCPAGNRLPCVSMVVGTRLCACAGSDSGERRAGRPYRALDATRPCFGPPRAANVLDRGKNGKSKRAFCLRGPAPTRPLQGGTQKLRSATLDGQELDNHTCPVRFFSTPARQDLRDVVVKSEVQEAPRDVAVDAEQRKVYWTALCCGLRRADLNGENEEVVASAEFASGVTVNKDVLYWADWMNGRILRRSPSGLEEPIVTGLASPVDVALDAGSGMIYWSDVGHARTQRALLDGRGIQALNMSWAIMNTYGMAIDASDRKLYMTDFEKTGDFTGSASDYAGRIIRTNLDGSDAEVLVSEPGMSMPYGVAVDPEYAQVYWTDRKAGRIQRLTLKCPAGVLEVASRMNSSNIKVAHGTADHGSSIQVPCPEGYNGSMTLACNNNKFSLNAGKCGKHCAAGSAALELDGSTFALDHPSLDDREVLMSTCPGHLVGTAEFICQDGKTLLSNAGCRRAHSCPAGQFLLGHALVQHSAMDHGIMEPSSCPDGFEGQYFLQCQDGTVVQKHGEFSCRATCDTAGSLWVDDGAVEVSHGKMIEGGTVKVVCPKGSAGQGVYLSCEGGYINVTESTCQRSSFCPAGVVTSGSAEVPYDNLDDKELLILACPDGFSGSLNVVCHKGEVEVERGSCRQGCEPGLVALVQDPLVGDLAEPEVLNIAHGSLADGELVRLDCPDGRGLGCLTIGSHTLLEKARDTERERERVFSSFV</sequence>
<organism evidence="2 3">
    <name type="scientific">Symbiodinium necroappetens</name>
    <dbReference type="NCBI Taxonomy" id="1628268"/>
    <lineage>
        <taxon>Eukaryota</taxon>
        <taxon>Sar</taxon>
        <taxon>Alveolata</taxon>
        <taxon>Dinophyceae</taxon>
        <taxon>Suessiales</taxon>
        <taxon>Symbiodiniaceae</taxon>
        <taxon>Symbiodinium</taxon>
    </lineage>
</organism>
<feature type="region of interest" description="Disordered" evidence="1">
    <location>
        <begin position="276"/>
        <end position="315"/>
    </location>
</feature>
<comment type="caution">
    <text evidence="2">The sequence shown here is derived from an EMBL/GenBank/DDBJ whole genome shotgun (WGS) entry which is preliminary data.</text>
</comment>
<feature type="compositionally biased region" description="Polar residues" evidence="1">
    <location>
        <begin position="112"/>
        <end position="125"/>
    </location>
</feature>
<dbReference type="AlphaFoldDB" id="A0A812RFQ2"/>
<evidence type="ECO:0000256" key="1">
    <source>
        <dbReference type="SAM" id="MobiDB-lite"/>
    </source>
</evidence>
<proteinExistence type="predicted"/>
<reference evidence="2" key="1">
    <citation type="submission" date="2021-02" db="EMBL/GenBank/DDBJ databases">
        <authorList>
            <person name="Dougan E. K."/>
            <person name="Rhodes N."/>
            <person name="Thang M."/>
            <person name="Chan C."/>
        </authorList>
    </citation>
    <scope>NUCLEOTIDE SEQUENCE</scope>
</reference>
<feature type="region of interest" description="Disordered" evidence="1">
    <location>
        <begin position="94"/>
        <end position="125"/>
    </location>
</feature>
<keyword evidence="3" id="KW-1185">Reference proteome</keyword>
<name>A0A812RFQ2_9DINO</name>
<evidence type="ECO:0000313" key="3">
    <source>
        <dbReference type="Proteomes" id="UP000601435"/>
    </source>
</evidence>
<dbReference type="InterPro" id="IPR000033">
    <property type="entry name" value="LDLR_classB_rpt"/>
</dbReference>
<dbReference type="SMART" id="SM00135">
    <property type="entry name" value="LY"/>
    <property type="match status" value="4"/>
</dbReference>
<dbReference type="InterPro" id="IPR011042">
    <property type="entry name" value="6-blade_b-propeller_TolB-like"/>
</dbReference>
<dbReference type="OrthoDB" id="9990982at2759"/>
<dbReference type="Proteomes" id="UP000601435">
    <property type="component" value="Unassembled WGS sequence"/>
</dbReference>
<dbReference type="EMBL" id="CAJNJA010019031">
    <property type="protein sequence ID" value="CAE7437061.1"/>
    <property type="molecule type" value="Genomic_DNA"/>
</dbReference>
<dbReference type="PANTHER" id="PTHR46513">
    <property type="entry name" value="VITELLOGENIN RECEPTOR-LIKE PROTEIN-RELATED-RELATED"/>
    <property type="match status" value="1"/>
</dbReference>
<accession>A0A812RFQ2</accession>
<dbReference type="PANTHER" id="PTHR46513:SF13">
    <property type="entry name" value="EGF-LIKE DOMAIN-CONTAINING PROTEIN"/>
    <property type="match status" value="1"/>
</dbReference>
<evidence type="ECO:0000313" key="2">
    <source>
        <dbReference type="EMBL" id="CAE7437061.1"/>
    </source>
</evidence>
<dbReference type="Gene3D" id="2.120.10.30">
    <property type="entry name" value="TolB, C-terminal domain"/>
    <property type="match status" value="2"/>
</dbReference>
<protein>
    <submittedName>
        <fullName evidence="2">LRP4 protein</fullName>
    </submittedName>
</protein>
<feature type="compositionally biased region" description="Polar residues" evidence="1">
    <location>
        <begin position="276"/>
        <end position="291"/>
    </location>
</feature>
<gene>
    <name evidence="2" type="primary">LRP4</name>
    <name evidence="2" type="ORF">SNEC2469_LOCUS12013</name>
</gene>
<dbReference type="SUPFAM" id="SSF101898">
    <property type="entry name" value="NHL repeat"/>
    <property type="match status" value="1"/>
</dbReference>